<dbReference type="Pfam" id="PF13424">
    <property type="entry name" value="TPR_12"/>
    <property type="match status" value="1"/>
</dbReference>
<keyword evidence="9" id="KW-0418">Kinase</keyword>
<name>A0A222GAA4_9GAMM</name>
<dbReference type="SMART" id="SM00387">
    <property type="entry name" value="HATPase_c"/>
    <property type="match status" value="1"/>
</dbReference>
<keyword evidence="16" id="KW-0802">TPR repeat</keyword>
<keyword evidence="8 18" id="KW-0812">Transmembrane</keyword>
<evidence type="ECO:0000313" key="22">
    <source>
        <dbReference type="EMBL" id="ASP48797.1"/>
    </source>
</evidence>
<evidence type="ECO:0000256" key="2">
    <source>
        <dbReference type="ARBA" id="ARBA00004429"/>
    </source>
</evidence>
<dbReference type="InterPro" id="IPR019734">
    <property type="entry name" value="TPR_rpt"/>
</dbReference>
<proteinExistence type="predicted"/>
<dbReference type="SUPFAM" id="SSF52172">
    <property type="entry name" value="CheY-like"/>
    <property type="match status" value="1"/>
</dbReference>
<evidence type="ECO:0000256" key="7">
    <source>
        <dbReference type="ARBA" id="ARBA00022679"/>
    </source>
</evidence>
<dbReference type="Gene3D" id="1.10.287.130">
    <property type="match status" value="1"/>
</dbReference>
<accession>A0A222GAA4</accession>
<dbReference type="Pfam" id="PF01627">
    <property type="entry name" value="Hpt"/>
    <property type="match status" value="1"/>
</dbReference>
<keyword evidence="10" id="KW-0067">ATP-binding</keyword>
<organism evidence="22 23">
    <name type="scientific">Cognaticolwellia beringensis</name>
    <dbReference type="NCBI Taxonomy" id="1967665"/>
    <lineage>
        <taxon>Bacteria</taxon>
        <taxon>Pseudomonadati</taxon>
        <taxon>Pseudomonadota</taxon>
        <taxon>Gammaproteobacteria</taxon>
        <taxon>Alteromonadales</taxon>
        <taxon>Colwelliaceae</taxon>
        <taxon>Cognaticolwellia</taxon>
    </lineage>
</organism>
<dbReference type="InterPro" id="IPR003661">
    <property type="entry name" value="HisK_dim/P_dom"/>
</dbReference>
<dbReference type="InterPro" id="IPR005467">
    <property type="entry name" value="His_kinase_dom"/>
</dbReference>
<keyword evidence="17" id="KW-0175">Coiled coil</keyword>
<gene>
    <name evidence="22" type="ORF">B5D82_14095</name>
</gene>
<dbReference type="Pfam" id="PF00072">
    <property type="entry name" value="Response_reg"/>
    <property type="match status" value="1"/>
</dbReference>
<feature type="modified residue" description="Phosphohistidine" evidence="14">
    <location>
        <position position="921"/>
    </location>
</feature>
<dbReference type="CDD" id="cd17546">
    <property type="entry name" value="REC_hyHK_CKI1_RcsC-like"/>
    <property type="match status" value="1"/>
</dbReference>
<keyword evidence="10" id="KW-0547">Nucleotide-binding</keyword>
<evidence type="ECO:0000256" key="11">
    <source>
        <dbReference type="ARBA" id="ARBA00022989"/>
    </source>
</evidence>
<dbReference type="PRINTS" id="PR00344">
    <property type="entry name" value="BCTRLSENSOR"/>
</dbReference>
<feature type="repeat" description="TPR" evidence="16">
    <location>
        <begin position="253"/>
        <end position="286"/>
    </location>
</feature>
<dbReference type="FunFam" id="3.30.565.10:FF:000010">
    <property type="entry name" value="Sensor histidine kinase RcsC"/>
    <property type="match status" value="1"/>
</dbReference>
<evidence type="ECO:0000256" key="5">
    <source>
        <dbReference type="ARBA" id="ARBA00022519"/>
    </source>
</evidence>
<dbReference type="SUPFAM" id="SSF47384">
    <property type="entry name" value="Homodimeric domain of signal transducing histidine kinase"/>
    <property type="match status" value="1"/>
</dbReference>
<dbReference type="Pfam" id="PF13181">
    <property type="entry name" value="TPR_8"/>
    <property type="match status" value="1"/>
</dbReference>
<feature type="transmembrane region" description="Helical" evidence="18">
    <location>
        <begin position="449"/>
        <end position="466"/>
    </location>
</feature>
<dbReference type="Pfam" id="PF02518">
    <property type="entry name" value="HATPase_c"/>
    <property type="match status" value="1"/>
</dbReference>
<dbReference type="KEGG" id="cber:B5D82_14095"/>
<dbReference type="SUPFAM" id="SSF48452">
    <property type="entry name" value="TPR-like"/>
    <property type="match status" value="2"/>
</dbReference>
<reference evidence="22 23" key="1">
    <citation type="submission" date="2017-08" db="EMBL/GenBank/DDBJ databases">
        <title>Complete genome of Colwellia sp. NB097-1, a psychrophile bacterium ioslated from Bering Sea.</title>
        <authorList>
            <person name="Chen X."/>
        </authorList>
    </citation>
    <scope>NUCLEOTIDE SEQUENCE [LARGE SCALE GENOMIC DNA]</scope>
    <source>
        <strain evidence="22 23">NB097-1</strain>
    </source>
</reference>
<evidence type="ECO:0000256" key="6">
    <source>
        <dbReference type="ARBA" id="ARBA00022553"/>
    </source>
</evidence>
<evidence type="ECO:0000259" key="19">
    <source>
        <dbReference type="PROSITE" id="PS50109"/>
    </source>
</evidence>
<dbReference type="PROSITE" id="PS50110">
    <property type="entry name" value="RESPONSE_REGULATORY"/>
    <property type="match status" value="1"/>
</dbReference>
<dbReference type="Gene3D" id="1.25.40.10">
    <property type="entry name" value="Tetratricopeptide repeat domain"/>
    <property type="match status" value="1"/>
</dbReference>
<dbReference type="GO" id="GO:0005886">
    <property type="term" value="C:plasma membrane"/>
    <property type="evidence" value="ECO:0007669"/>
    <property type="project" value="UniProtKB-SubCell"/>
</dbReference>
<keyword evidence="5" id="KW-0997">Cell inner membrane</keyword>
<feature type="domain" description="Response regulatory" evidence="20">
    <location>
        <begin position="754"/>
        <end position="868"/>
    </location>
</feature>
<dbReference type="CDD" id="cd00082">
    <property type="entry name" value="HisKA"/>
    <property type="match status" value="1"/>
</dbReference>
<dbReference type="InterPro" id="IPR008207">
    <property type="entry name" value="Sig_transdc_His_kin_Hpt_dom"/>
</dbReference>
<dbReference type="InterPro" id="IPR036097">
    <property type="entry name" value="HisK_dim/P_sf"/>
</dbReference>
<evidence type="ECO:0000256" key="14">
    <source>
        <dbReference type="PROSITE-ProRule" id="PRU00110"/>
    </source>
</evidence>
<dbReference type="Gene3D" id="3.40.50.2300">
    <property type="match status" value="1"/>
</dbReference>
<dbReference type="SMART" id="SM00028">
    <property type="entry name" value="TPR"/>
    <property type="match status" value="6"/>
</dbReference>
<evidence type="ECO:0000256" key="16">
    <source>
        <dbReference type="PROSITE-ProRule" id="PRU00339"/>
    </source>
</evidence>
<dbReference type="GO" id="GO:0000155">
    <property type="term" value="F:phosphorelay sensor kinase activity"/>
    <property type="evidence" value="ECO:0007669"/>
    <property type="project" value="InterPro"/>
</dbReference>
<feature type="domain" description="HPt" evidence="21">
    <location>
        <begin position="882"/>
        <end position="970"/>
    </location>
</feature>
<dbReference type="EMBL" id="CP020465">
    <property type="protein sequence ID" value="ASP48797.1"/>
    <property type="molecule type" value="Genomic_DNA"/>
</dbReference>
<evidence type="ECO:0000256" key="13">
    <source>
        <dbReference type="ARBA" id="ARBA00023136"/>
    </source>
</evidence>
<sequence>MIQKNNSLDRRKNSSLKLLWVIAFSRLFLFSLLFIFTSFFISFNALSQNPFQYTEQNLGQKLASVEAMNDKNQALDLITSLSKDKTLSTLNKLSVLVSQSKIYHQLGQLDNAIETTKLEQQLANEFDLKQLEADAYKRMGIYAYYKGNNNLALHSYQQALDYYLTIDDPIAQANLYSNIALVYGNTAQHAQELEIYEKIKPIYEKFGSPKDQLDVLNNIAVFHLRLKRFDTSIPMFFNIIEQLKSTSDQVGLARAYSDLGSSYKYAGNYKKAEHFMKLALSLHRENQDDYNAASTLHNLAELSINLQNIDQAIIYAEESIRLSLAQGHDNAYVGAVYSLATAYFHREQFDLALSYIEKSTEVAEKMQYKEQLKFNIVLTALIYAAQHETFKATTSRNDFFQVQIALANNELNSQLAMFDSNQLKQQVEQLKQKQRLQELEIERSSQTRVIIIIVVVAALLIGFLIARRGIERRSKNALETKVKQRTTELEYLMQELQNANKIKSQFLANMSHEIRTPLTTVIGQAEAIISGDVEEEFIGKEVKIIHGNSLHLLELTNNILDLSKIEANKIELEIQTQNLHDILQELANMFSLQARSKGLTFEIIHYLPKPFLIEMDGFRVKQILINLCANAIKFTPKGHVELNISQKENNLIFKITDSGIGMSSSQLQNLFESFTQGDSSINRRFGGTGLGLCLSGQLAKIMGGTIEVESELNQGSVFAFSLPCKASLSVQCGESKVSATEFDNSKEHQQLQGTILLADDHNDNRRLIARLLTSLGLEVITARNGYETLALFKQHQPTLILMDIQMPEMDGIEAFKILRQKGCTTPIIALTANAMSHEIEHYLSLGFNDHLSKPIERKIFIPTVAKYYDGSISQAMANESFNNVDMSDLVQEFKSNLVLEQQDLVLHINNKDFDKLAKLSHRIAGAAQMFGFADLSIYAIGLETAIKNNHSDSINEHTPKLLNEIDNVLW</sequence>
<keyword evidence="12" id="KW-0902">Two-component regulatory system</keyword>
<feature type="transmembrane region" description="Helical" evidence="18">
    <location>
        <begin position="20"/>
        <end position="43"/>
    </location>
</feature>
<dbReference type="OrthoDB" id="9810730at2"/>
<dbReference type="SMART" id="SM00388">
    <property type="entry name" value="HisKA"/>
    <property type="match status" value="1"/>
</dbReference>
<evidence type="ECO:0000256" key="1">
    <source>
        <dbReference type="ARBA" id="ARBA00000085"/>
    </source>
</evidence>
<keyword evidence="11 18" id="KW-1133">Transmembrane helix</keyword>
<keyword evidence="7" id="KW-0808">Transferase</keyword>
<dbReference type="SUPFAM" id="SSF47226">
    <property type="entry name" value="Histidine-containing phosphotransfer domain, HPT domain"/>
    <property type="match status" value="1"/>
</dbReference>
<dbReference type="InterPro" id="IPR003594">
    <property type="entry name" value="HATPase_dom"/>
</dbReference>
<dbReference type="InterPro" id="IPR011006">
    <property type="entry name" value="CheY-like_superfamily"/>
</dbReference>
<evidence type="ECO:0000256" key="10">
    <source>
        <dbReference type="ARBA" id="ARBA00022840"/>
    </source>
</evidence>
<evidence type="ECO:0000256" key="3">
    <source>
        <dbReference type="ARBA" id="ARBA00012438"/>
    </source>
</evidence>
<dbReference type="GO" id="GO:0009927">
    <property type="term" value="F:histidine phosphotransfer kinase activity"/>
    <property type="evidence" value="ECO:0007669"/>
    <property type="project" value="TreeGrafter"/>
</dbReference>
<dbReference type="CDD" id="cd16922">
    <property type="entry name" value="HATPase_EvgS-ArcB-TorS-like"/>
    <property type="match status" value="1"/>
</dbReference>
<evidence type="ECO:0000259" key="21">
    <source>
        <dbReference type="PROSITE" id="PS50894"/>
    </source>
</evidence>
<evidence type="ECO:0000259" key="20">
    <source>
        <dbReference type="PROSITE" id="PS50110"/>
    </source>
</evidence>
<evidence type="ECO:0000313" key="23">
    <source>
        <dbReference type="Proteomes" id="UP000202259"/>
    </source>
</evidence>
<evidence type="ECO:0000256" key="8">
    <source>
        <dbReference type="ARBA" id="ARBA00022692"/>
    </source>
</evidence>
<feature type="coiled-coil region" evidence="17">
    <location>
        <begin position="420"/>
        <end position="447"/>
    </location>
</feature>
<dbReference type="Pfam" id="PF00512">
    <property type="entry name" value="HisKA"/>
    <property type="match status" value="1"/>
</dbReference>
<evidence type="ECO:0000256" key="18">
    <source>
        <dbReference type="SAM" id="Phobius"/>
    </source>
</evidence>
<dbReference type="Gene3D" id="1.20.120.160">
    <property type="entry name" value="HPT domain"/>
    <property type="match status" value="1"/>
</dbReference>
<dbReference type="InterPro" id="IPR011990">
    <property type="entry name" value="TPR-like_helical_dom_sf"/>
</dbReference>
<evidence type="ECO:0000256" key="4">
    <source>
        <dbReference type="ARBA" id="ARBA00022475"/>
    </source>
</evidence>
<evidence type="ECO:0000256" key="9">
    <source>
        <dbReference type="ARBA" id="ARBA00022777"/>
    </source>
</evidence>
<evidence type="ECO:0000256" key="15">
    <source>
        <dbReference type="PROSITE-ProRule" id="PRU00169"/>
    </source>
</evidence>
<dbReference type="CDD" id="cd00088">
    <property type="entry name" value="HPT"/>
    <property type="match status" value="1"/>
</dbReference>
<dbReference type="EC" id="2.7.13.3" evidence="3"/>
<dbReference type="AlphaFoldDB" id="A0A222GAA4"/>
<dbReference type="PANTHER" id="PTHR43047">
    <property type="entry name" value="TWO-COMPONENT HISTIDINE PROTEIN KINASE"/>
    <property type="match status" value="1"/>
</dbReference>
<keyword evidence="23" id="KW-1185">Reference proteome</keyword>
<dbReference type="InterPro" id="IPR036890">
    <property type="entry name" value="HATPase_C_sf"/>
</dbReference>
<dbReference type="PROSITE" id="PS50894">
    <property type="entry name" value="HPT"/>
    <property type="match status" value="1"/>
</dbReference>
<evidence type="ECO:0000256" key="17">
    <source>
        <dbReference type="SAM" id="Coils"/>
    </source>
</evidence>
<feature type="domain" description="Histidine kinase" evidence="19">
    <location>
        <begin position="509"/>
        <end position="726"/>
    </location>
</feature>
<protein>
    <recommendedName>
        <fullName evidence="3">histidine kinase</fullName>
        <ecNumber evidence="3">2.7.13.3</ecNumber>
    </recommendedName>
</protein>
<keyword evidence="13 18" id="KW-0472">Membrane</keyword>
<dbReference type="Proteomes" id="UP000202259">
    <property type="component" value="Chromosome"/>
</dbReference>
<feature type="modified residue" description="4-aspartylphosphate" evidence="15">
    <location>
        <position position="803"/>
    </location>
</feature>
<dbReference type="Gene3D" id="3.30.565.10">
    <property type="entry name" value="Histidine kinase-like ATPase, C-terminal domain"/>
    <property type="match status" value="1"/>
</dbReference>
<dbReference type="InterPro" id="IPR036641">
    <property type="entry name" value="HPT_dom_sf"/>
</dbReference>
<dbReference type="SUPFAM" id="SSF55874">
    <property type="entry name" value="ATPase domain of HSP90 chaperone/DNA topoisomerase II/histidine kinase"/>
    <property type="match status" value="1"/>
</dbReference>
<comment type="subcellular location">
    <subcellularLocation>
        <location evidence="2">Cell inner membrane</location>
        <topology evidence="2">Multi-pass membrane protein</topology>
    </subcellularLocation>
</comment>
<dbReference type="PANTHER" id="PTHR43047:SF66">
    <property type="entry name" value="HISKA"/>
    <property type="match status" value="1"/>
</dbReference>
<comment type="catalytic activity">
    <reaction evidence="1">
        <text>ATP + protein L-histidine = ADP + protein N-phospho-L-histidine.</text>
        <dbReference type="EC" id="2.7.13.3"/>
    </reaction>
</comment>
<keyword evidence="4" id="KW-1003">Cell membrane</keyword>
<evidence type="ECO:0000256" key="12">
    <source>
        <dbReference type="ARBA" id="ARBA00023012"/>
    </source>
</evidence>
<dbReference type="InterPro" id="IPR001789">
    <property type="entry name" value="Sig_transdc_resp-reg_receiver"/>
</dbReference>
<dbReference type="SMART" id="SM00448">
    <property type="entry name" value="REC"/>
    <property type="match status" value="1"/>
</dbReference>
<keyword evidence="6 15" id="KW-0597">Phosphoprotein</keyword>
<dbReference type="PROSITE" id="PS50109">
    <property type="entry name" value="HIS_KIN"/>
    <property type="match status" value="1"/>
</dbReference>
<dbReference type="PROSITE" id="PS50005">
    <property type="entry name" value="TPR"/>
    <property type="match status" value="1"/>
</dbReference>
<dbReference type="InterPro" id="IPR004358">
    <property type="entry name" value="Sig_transdc_His_kin-like_C"/>
</dbReference>
<dbReference type="RefSeq" id="WP_081152400.1">
    <property type="nucleotide sequence ID" value="NZ_CP020465.1"/>
</dbReference>